<feature type="compositionally biased region" description="Basic and acidic residues" evidence="1">
    <location>
        <begin position="119"/>
        <end position="129"/>
    </location>
</feature>
<accession>A0A0S4QU04</accession>
<sequence length="258" mass="27011">MTFESWLARLRDRGFVTCPGSSAVPIDLKAITADGTGLHFRCRGVRVHLDVYRPGRAAWQTPLRDEAWSPEETLELWENRPVEDRTVPTGGRLVFVGPGPDSGPSGSGGGESGSGRGGDGPEPRPDTRIVLDGARSRGWRGHEAGLLAAAEAAAIFESMLVLAGLVTATGHRPPAPRLVPAQGQSPRQPRPSRPARAVPSTEPAMAFTERTYSVLATARATGVDQPGLAAAGTSPSEAHPPDETTTGGGAHPLSSRVL</sequence>
<reference evidence="3" key="1">
    <citation type="submission" date="2015-11" db="EMBL/GenBank/DDBJ databases">
        <authorList>
            <person name="Varghese N."/>
        </authorList>
    </citation>
    <scope>NUCLEOTIDE SEQUENCE [LARGE SCALE GENOMIC DNA]</scope>
    <source>
        <strain evidence="3">DSM 45899</strain>
    </source>
</reference>
<evidence type="ECO:0000256" key="1">
    <source>
        <dbReference type="SAM" id="MobiDB-lite"/>
    </source>
</evidence>
<dbReference type="EMBL" id="FAOZ01000020">
    <property type="protein sequence ID" value="CUU58574.1"/>
    <property type="molecule type" value="Genomic_DNA"/>
</dbReference>
<organism evidence="2 3">
    <name type="scientific">Parafrankia irregularis</name>
    <dbReference type="NCBI Taxonomy" id="795642"/>
    <lineage>
        <taxon>Bacteria</taxon>
        <taxon>Bacillati</taxon>
        <taxon>Actinomycetota</taxon>
        <taxon>Actinomycetes</taxon>
        <taxon>Frankiales</taxon>
        <taxon>Frankiaceae</taxon>
        <taxon>Parafrankia</taxon>
    </lineage>
</organism>
<evidence type="ECO:0000313" key="2">
    <source>
        <dbReference type="EMBL" id="CUU58574.1"/>
    </source>
</evidence>
<dbReference type="AlphaFoldDB" id="A0A0S4QU04"/>
<feature type="region of interest" description="Disordered" evidence="1">
    <location>
        <begin position="173"/>
        <end position="204"/>
    </location>
</feature>
<dbReference type="RefSeq" id="WP_226931230.1">
    <property type="nucleotide sequence ID" value="NZ_FAOZ01000020.1"/>
</dbReference>
<feature type="region of interest" description="Disordered" evidence="1">
    <location>
        <begin position="225"/>
        <end position="258"/>
    </location>
</feature>
<name>A0A0S4QU04_9ACTN</name>
<proteinExistence type="predicted"/>
<keyword evidence="3" id="KW-1185">Reference proteome</keyword>
<dbReference type="Proteomes" id="UP000198802">
    <property type="component" value="Unassembled WGS sequence"/>
</dbReference>
<protein>
    <submittedName>
        <fullName evidence="2">Uncharacterized protein</fullName>
    </submittedName>
</protein>
<gene>
    <name evidence="2" type="ORF">Ga0074812_12073</name>
</gene>
<feature type="region of interest" description="Disordered" evidence="1">
    <location>
        <begin position="80"/>
        <end position="136"/>
    </location>
</feature>
<feature type="compositionally biased region" description="Gly residues" evidence="1">
    <location>
        <begin position="105"/>
        <end position="118"/>
    </location>
</feature>
<evidence type="ECO:0000313" key="3">
    <source>
        <dbReference type="Proteomes" id="UP000198802"/>
    </source>
</evidence>